<keyword evidence="2" id="KW-0677">Repeat</keyword>
<keyword evidence="1 3" id="KW-0853">WD repeat</keyword>
<feature type="repeat" description="WD" evidence="3">
    <location>
        <begin position="760"/>
        <end position="793"/>
    </location>
</feature>
<sequence>MSFIEHDIADQERFNLLLLEPGEIYFEDYSVTYFPKGTVKADKEKRSQKGHLKICSKSVVFVPKVLQFPILKLPLKSVTSVEEWSGDLFSRLDKDKVMRITSNVAVKMKENNIIGPYSFFKEASDYTFQLDYVSVDDCLPQICQLHRASTLPPGEQTAMINAIVLSRQSRCKFNTSWLEDLYEKIQFETQGDRILPLVNNPGRIMLTCKRLYFQPFNNIEKVPVIKIRLKDISRVIKRRFLLRQIGIEIFCKEGAPCSHIYLSLPTSKERDDLYGTILDQKELMLEQSSQDDMMIKWQSKNLSNFDYLMYLNSQADRSFCDLTQYPVMPWIVTDFISSTLDLADEKIYRDLGKPIGALNEERIQKMRERYQEMPDNKFLYGSHYSTPGYVLFYLARIAPEYVLCLQNGKFDKPDRMFNSLDDTWANCLEGAADFKELIPEFFEGKGEFLLNKGVSNFGIRQDGQPIGDVKLPPWAKDHHDFIDKMRAALESDFASENIHHWIDLIFGYKQTGEEAEKADNVFYYMTYEGAVNLDKIQDPNERARIEIQIMEFGQTPKRLFKKPHPPRFTKDGPRHYSFTTVSSSSQENEEIEVKAEQSVQSAESSVASSVQSCLSLEDISALYVTHQYTLHKSGVTGLQLTEDGCSIFSVSQDTMLKMYSLEDQRQLRSFNVSNMALSSCLVMPDNKTIVVGSWDNFVYFYSIEFGRILDALKAHDDAVSSVIWKNNILITASWDSTSKIWQFTPSSELHRFDSAVFVGQLDHESGVYCQDVDETGSLLVTGTEEGQVVIWNVGSLYPIAEMRAHEGSVNAVGISSDCRKFISCGSDCLLKIFDVETQTEMVVKNLGYQIHCVVWCNNLSLILCGTDLGQLEVWDGDKATLVSAVKGHSAPVTSLEVRTRCVLTGDKEGKICVWKPMWQDS</sequence>
<feature type="domain" description="BEACH-type PH" evidence="5">
    <location>
        <begin position="180"/>
        <end position="278"/>
    </location>
</feature>
<organism evidence="6 7">
    <name type="scientific">Magallana gigas</name>
    <name type="common">Pacific oyster</name>
    <name type="synonym">Crassostrea gigas</name>
    <dbReference type="NCBI Taxonomy" id="29159"/>
    <lineage>
        <taxon>Eukaryota</taxon>
        <taxon>Metazoa</taxon>
        <taxon>Spiralia</taxon>
        <taxon>Lophotrochozoa</taxon>
        <taxon>Mollusca</taxon>
        <taxon>Bivalvia</taxon>
        <taxon>Autobranchia</taxon>
        <taxon>Pteriomorphia</taxon>
        <taxon>Ostreida</taxon>
        <taxon>Ostreoidea</taxon>
        <taxon>Ostreidae</taxon>
        <taxon>Magallana</taxon>
    </lineage>
</organism>
<dbReference type="SUPFAM" id="SSF81837">
    <property type="entry name" value="BEACH domain"/>
    <property type="match status" value="1"/>
</dbReference>
<evidence type="ECO:0000259" key="4">
    <source>
        <dbReference type="PROSITE" id="PS50197"/>
    </source>
</evidence>
<dbReference type="PROSITE" id="PS50294">
    <property type="entry name" value="WD_REPEATS_REGION"/>
    <property type="match status" value="1"/>
</dbReference>
<dbReference type="SMART" id="SM01026">
    <property type="entry name" value="Beach"/>
    <property type="match status" value="1"/>
</dbReference>
<dbReference type="SUPFAM" id="SSF50729">
    <property type="entry name" value="PH domain-like"/>
    <property type="match status" value="1"/>
</dbReference>
<dbReference type="CDD" id="cd06071">
    <property type="entry name" value="Beach"/>
    <property type="match status" value="1"/>
</dbReference>
<dbReference type="InterPro" id="IPR011993">
    <property type="entry name" value="PH-like_dom_sf"/>
</dbReference>
<dbReference type="Pfam" id="PF25400">
    <property type="entry name" value="PH_FAN"/>
    <property type="match status" value="1"/>
</dbReference>
<dbReference type="Gene3D" id="2.130.10.10">
    <property type="entry name" value="YVTN repeat-like/Quinoprotein amine dehydrogenase"/>
    <property type="match status" value="2"/>
</dbReference>
<dbReference type="InterPro" id="IPR036372">
    <property type="entry name" value="BEACH_dom_sf"/>
</dbReference>
<dbReference type="AlphaFoldDB" id="A0A8W8K6G6"/>
<evidence type="ECO:0000256" key="1">
    <source>
        <dbReference type="ARBA" id="ARBA00022574"/>
    </source>
</evidence>
<dbReference type="SUPFAM" id="SSF50978">
    <property type="entry name" value="WD40 repeat-like"/>
    <property type="match status" value="1"/>
</dbReference>
<dbReference type="Pfam" id="PF02138">
    <property type="entry name" value="Beach"/>
    <property type="match status" value="1"/>
</dbReference>
<feature type="repeat" description="WD" evidence="3">
    <location>
        <begin position="628"/>
        <end position="669"/>
    </location>
</feature>
<accession>A0A8W8K6G6</accession>
<keyword evidence="7" id="KW-1185">Reference proteome</keyword>
<dbReference type="InterPro" id="IPR015943">
    <property type="entry name" value="WD40/YVTN_repeat-like_dom_sf"/>
</dbReference>
<feature type="domain" description="BEACH" evidence="4">
    <location>
        <begin position="282"/>
        <end position="567"/>
    </location>
</feature>
<reference evidence="6" key="1">
    <citation type="submission" date="2022-08" db="UniProtKB">
        <authorList>
            <consortium name="EnsemblMetazoa"/>
        </authorList>
    </citation>
    <scope>IDENTIFICATION</scope>
    <source>
        <strain evidence="6">05x7-T-G4-1.051#20</strain>
    </source>
</reference>
<dbReference type="InterPro" id="IPR036322">
    <property type="entry name" value="WD40_repeat_dom_sf"/>
</dbReference>
<dbReference type="PROSITE" id="PS51783">
    <property type="entry name" value="PH_BEACH"/>
    <property type="match status" value="1"/>
</dbReference>
<dbReference type="InterPro" id="IPR023362">
    <property type="entry name" value="PH-BEACH_dom"/>
</dbReference>
<feature type="repeat" description="WD" evidence="3">
    <location>
        <begin position="712"/>
        <end position="751"/>
    </location>
</feature>
<dbReference type="PANTHER" id="PTHR13743:SF123">
    <property type="entry name" value="PROTEIN FAN"/>
    <property type="match status" value="1"/>
</dbReference>
<dbReference type="Gene3D" id="1.10.1540.10">
    <property type="entry name" value="BEACH domain"/>
    <property type="match status" value="1"/>
</dbReference>
<evidence type="ECO:0000259" key="5">
    <source>
        <dbReference type="PROSITE" id="PS51783"/>
    </source>
</evidence>
<dbReference type="PANTHER" id="PTHR13743">
    <property type="entry name" value="BEIGE/BEACH-RELATED"/>
    <property type="match status" value="1"/>
</dbReference>
<dbReference type="InterPro" id="IPR050865">
    <property type="entry name" value="BEACH_Domain"/>
</dbReference>
<dbReference type="Pfam" id="PF00400">
    <property type="entry name" value="WD40"/>
    <property type="match status" value="3"/>
</dbReference>
<name>A0A8W8K6G6_MAGGI</name>
<dbReference type="InterPro" id="IPR057496">
    <property type="entry name" value="FAN-like_PH"/>
</dbReference>
<protein>
    <recommendedName>
        <fullName evidence="8">Protein FAN</fullName>
    </recommendedName>
</protein>
<feature type="repeat" description="WD" evidence="3">
    <location>
        <begin position="802"/>
        <end position="843"/>
    </location>
</feature>
<evidence type="ECO:0008006" key="8">
    <source>
        <dbReference type="Google" id="ProtNLM"/>
    </source>
</evidence>
<dbReference type="EnsemblMetazoa" id="G21868.1">
    <property type="protein sequence ID" value="G21868.1:cds"/>
    <property type="gene ID" value="G21868"/>
</dbReference>
<dbReference type="Gene3D" id="2.30.29.30">
    <property type="entry name" value="Pleckstrin-homology domain (PH domain)/Phosphotyrosine-binding domain (PTB)"/>
    <property type="match status" value="1"/>
</dbReference>
<dbReference type="InterPro" id="IPR000409">
    <property type="entry name" value="BEACH_dom"/>
</dbReference>
<dbReference type="SMART" id="SM00320">
    <property type="entry name" value="WD40"/>
    <property type="match status" value="7"/>
</dbReference>
<dbReference type="OrthoDB" id="26681at2759"/>
<dbReference type="OMA" id="QVYKRRY"/>
<dbReference type="PROSITE" id="PS50082">
    <property type="entry name" value="WD_REPEATS_2"/>
    <property type="match status" value="4"/>
</dbReference>
<dbReference type="CDD" id="cd00200">
    <property type="entry name" value="WD40"/>
    <property type="match status" value="1"/>
</dbReference>
<dbReference type="InterPro" id="IPR001680">
    <property type="entry name" value="WD40_rpt"/>
</dbReference>
<dbReference type="Proteomes" id="UP000005408">
    <property type="component" value="Unassembled WGS sequence"/>
</dbReference>
<dbReference type="FunFam" id="1.10.1540.10:FF:000001">
    <property type="entry name" value="neurobeachin isoform X1"/>
    <property type="match status" value="1"/>
</dbReference>
<evidence type="ECO:0000256" key="2">
    <source>
        <dbReference type="ARBA" id="ARBA00022737"/>
    </source>
</evidence>
<dbReference type="PROSITE" id="PS50197">
    <property type="entry name" value="BEACH"/>
    <property type="match status" value="1"/>
</dbReference>
<evidence type="ECO:0000256" key="3">
    <source>
        <dbReference type="PROSITE-ProRule" id="PRU00221"/>
    </source>
</evidence>
<evidence type="ECO:0000313" key="6">
    <source>
        <dbReference type="EnsemblMetazoa" id="G21868.3:cds"/>
    </source>
</evidence>
<evidence type="ECO:0000313" key="7">
    <source>
        <dbReference type="Proteomes" id="UP000005408"/>
    </source>
</evidence>
<proteinExistence type="predicted"/>
<dbReference type="EnsemblMetazoa" id="G21868.3">
    <property type="protein sequence ID" value="G21868.3:cds"/>
    <property type="gene ID" value="G21868"/>
</dbReference>
<dbReference type="CDD" id="cd01201">
    <property type="entry name" value="PH_BEACH"/>
    <property type="match status" value="1"/>
</dbReference>